<comment type="caution">
    <text evidence="3">The sequence shown here is derived from an EMBL/GenBank/DDBJ whole genome shotgun (WGS) entry which is preliminary data.</text>
</comment>
<dbReference type="CDD" id="cd00093">
    <property type="entry name" value="HTH_XRE"/>
    <property type="match status" value="1"/>
</dbReference>
<name>A0ABS8N9M7_9CLOT</name>
<dbReference type="Gene3D" id="1.10.260.40">
    <property type="entry name" value="lambda repressor-like DNA-binding domains"/>
    <property type="match status" value="1"/>
</dbReference>
<protein>
    <submittedName>
        <fullName evidence="3">Helix-turn-helix domain-containing protein</fullName>
    </submittedName>
</protein>
<sequence length="149" mass="17089">MLGENIKKIMNEKGISAKKIAEKAEISTTYLSYILNDKRKNPSLEVLQKIASILDVSVNDFFDDKYNTNEDNEFNPTLSVKEQKRLDKQAQDIVNNLSVSLSKNKNSLEDEDYEILQASISAALQSLTLKNKKKFTPKKYRVNKKKKDK</sequence>
<dbReference type="PROSITE" id="PS50943">
    <property type="entry name" value="HTH_CROC1"/>
    <property type="match status" value="1"/>
</dbReference>
<dbReference type="InterPro" id="IPR010982">
    <property type="entry name" value="Lambda_DNA-bd_dom_sf"/>
</dbReference>
<dbReference type="Pfam" id="PF01381">
    <property type="entry name" value="HTH_3"/>
    <property type="match status" value="1"/>
</dbReference>
<gene>
    <name evidence="3" type="ORF">LN736_16960</name>
</gene>
<accession>A0ABS8N9M7</accession>
<dbReference type="PANTHER" id="PTHR46797">
    <property type="entry name" value="HTH-TYPE TRANSCRIPTIONAL REGULATOR"/>
    <property type="match status" value="1"/>
</dbReference>
<dbReference type="RefSeq" id="WP_229982059.1">
    <property type="nucleotide sequence ID" value="NZ_JAJJPB010000035.1"/>
</dbReference>
<feature type="domain" description="HTH cro/C1-type" evidence="2">
    <location>
        <begin position="6"/>
        <end position="61"/>
    </location>
</feature>
<evidence type="ECO:0000313" key="4">
    <source>
        <dbReference type="Proteomes" id="UP001165422"/>
    </source>
</evidence>
<keyword evidence="4" id="KW-1185">Reference proteome</keyword>
<evidence type="ECO:0000259" key="2">
    <source>
        <dbReference type="PROSITE" id="PS50943"/>
    </source>
</evidence>
<dbReference type="InterPro" id="IPR001387">
    <property type="entry name" value="Cro/C1-type_HTH"/>
</dbReference>
<dbReference type="SMART" id="SM00530">
    <property type="entry name" value="HTH_XRE"/>
    <property type="match status" value="1"/>
</dbReference>
<reference evidence="3" key="1">
    <citation type="submission" date="2021-11" db="EMBL/GenBank/DDBJ databases">
        <authorList>
            <person name="Qingchun L."/>
            <person name="Dong Z."/>
            <person name="Zongwei Q."/>
            <person name="Jia Z."/>
            <person name="Duotao L."/>
        </authorList>
    </citation>
    <scope>NUCLEOTIDE SEQUENCE</scope>
    <source>
        <strain evidence="3">WLY-B-L2</strain>
    </source>
</reference>
<dbReference type="Proteomes" id="UP001165422">
    <property type="component" value="Unassembled WGS sequence"/>
</dbReference>
<evidence type="ECO:0000313" key="3">
    <source>
        <dbReference type="EMBL" id="MCC9296537.1"/>
    </source>
</evidence>
<dbReference type="PANTHER" id="PTHR46797:SF1">
    <property type="entry name" value="METHYLPHOSPHONATE SYNTHASE"/>
    <property type="match status" value="1"/>
</dbReference>
<dbReference type="SUPFAM" id="SSF47413">
    <property type="entry name" value="lambda repressor-like DNA-binding domains"/>
    <property type="match status" value="1"/>
</dbReference>
<keyword evidence="1" id="KW-0238">DNA-binding</keyword>
<organism evidence="3 4">
    <name type="scientific">Clostridium aromativorans</name>
    <dbReference type="NCBI Taxonomy" id="2836848"/>
    <lineage>
        <taxon>Bacteria</taxon>
        <taxon>Bacillati</taxon>
        <taxon>Bacillota</taxon>
        <taxon>Clostridia</taxon>
        <taxon>Eubacteriales</taxon>
        <taxon>Clostridiaceae</taxon>
        <taxon>Clostridium</taxon>
    </lineage>
</organism>
<dbReference type="InterPro" id="IPR050807">
    <property type="entry name" value="TransReg_Diox_bact_type"/>
</dbReference>
<proteinExistence type="predicted"/>
<evidence type="ECO:0000256" key="1">
    <source>
        <dbReference type="ARBA" id="ARBA00023125"/>
    </source>
</evidence>
<dbReference type="EMBL" id="JAJJPB010000035">
    <property type="protein sequence ID" value="MCC9296537.1"/>
    <property type="molecule type" value="Genomic_DNA"/>
</dbReference>